<protein>
    <submittedName>
        <fullName evidence="6">FxsB family cyclophane-forming radical SAM/SPASM peptide maturase</fullName>
    </submittedName>
</protein>
<dbReference type="SFLD" id="SFLDG01386">
    <property type="entry name" value="main_SPASM_domain-containing"/>
    <property type="match status" value="1"/>
</dbReference>
<dbReference type="Pfam" id="PF04055">
    <property type="entry name" value="Radical_SAM"/>
    <property type="match status" value="1"/>
</dbReference>
<dbReference type="InterPro" id="IPR026335">
    <property type="entry name" value="rSAM_SPASM_FxsB"/>
</dbReference>
<reference evidence="6 7" key="1">
    <citation type="submission" date="2024-09" db="EMBL/GenBank/DDBJ databases">
        <authorList>
            <person name="Sun Q."/>
            <person name="Mori K."/>
        </authorList>
    </citation>
    <scope>NUCLEOTIDE SEQUENCE [LARGE SCALE GENOMIC DNA]</scope>
    <source>
        <strain evidence="6 7">TBRC 3947</strain>
    </source>
</reference>
<dbReference type="PANTHER" id="PTHR43273:SF8">
    <property type="entry name" value="RADICAL SAM DOMAIN PROTEIN"/>
    <property type="match status" value="1"/>
</dbReference>
<keyword evidence="1" id="KW-0949">S-adenosyl-L-methionine</keyword>
<name>A0ABV6M2P3_9ACTN</name>
<dbReference type="SFLD" id="SFLDG01067">
    <property type="entry name" value="SPASM/twitch_domain_containing"/>
    <property type="match status" value="1"/>
</dbReference>
<dbReference type="InterPro" id="IPR023867">
    <property type="entry name" value="Sulphatase_maturase_rSAM"/>
</dbReference>
<dbReference type="SFLD" id="SFLDS00029">
    <property type="entry name" value="Radical_SAM"/>
    <property type="match status" value="1"/>
</dbReference>
<comment type="caution">
    <text evidence="6">The sequence shown here is derived from an EMBL/GenBank/DDBJ whole genome shotgun (WGS) entry which is preliminary data.</text>
</comment>
<evidence type="ECO:0000259" key="5">
    <source>
        <dbReference type="Pfam" id="PF04055"/>
    </source>
</evidence>
<dbReference type="InterPro" id="IPR013785">
    <property type="entry name" value="Aldolase_TIM"/>
</dbReference>
<organism evidence="6 7">
    <name type="scientific">Phytohabitans kaempferiae</name>
    <dbReference type="NCBI Taxonomy" id="1620943"/>
    <lineage>
        <taxon>Bacteria</taxon>
        <taxon>Bacillati</taxon>
        <taxon>Actinomycetota</taxon>
        <taxon>Actinomycetes</taxon>
        <taxon>Micromonosporales</taxon>
        <taxon>Micromonosporaceae</taxon>
    </lineage>
</organism>
<dbReference type="SFLD" id="SFLDG01072">
    <property type="entry name" value="dehydrogenase_like"/>
    <property type="match status" value="1"/>
</dbReference>
<dbReference type="SUPFAM" id="SSF102114">
    <property type="entry name" value="Radical SAM enzymes"/>
    <property type="match status" value="1"/>
</dbReference>
<evidence type="ECO:0000313" key="7">
    <source>
        <dbReference type="Proteomes" id="UP001589867"/>
    </source>
</evidence>
<dbReference type="NCBIfam" id="TIGR04269">
    <property type="entry name" value="SAM_SPASM_FxsB"/>
    <property type="match status" value="1"/>
</dbReference>
<dbReference type="PANTHER" id="PTHR43273">
    <property type="entry name" value="ANAEROBIC SULFATASE-MATURATING ENZYME HOMOLOG ASLB-RELATED"/>
    <property type="match status" value="1"/>
</dbReference>
<keyword evidence="3" id="KW-0408">Iron</keyword>
<feature type="domain" description="Radical SAM core" evidence="5">
    <location>
        <begin position="45"/>
        <end position="191"/>
    </location>
</feature>
<evidence type="ECO:0000256" key="1">
    <source>
        <dbReference type="ARBA" id="ARBA00022691"/>
    </source>
</evidence>
<evidence type="ECO:0000313" key="6">
    <source>
        <dbReference type="EMBL" id="MFC0528942.1"/>
    </source>
</evidence>
<accession>A0ABV6M2P3</accession>
<keyword evidence="7" id="KW-1185">Reference proteome</keyword>
<gene>
    <name evidence="6" type="ORF">ACFFIA_14870</name>
</gene>
<dbReference type="Gene3D" id="3.20.20.70">
    <property type="entry name" value="Aldolase class I"/>
    <property type="match status" value="1"/>
</dbReference>
<proteinExistence type="predicted"/>
<dbReference type="EMBL" id="JBHLUH010000021">
    <property type="protein sequence ID" value="MFC0528942.1"/>
    <property type="molecule type" value="Genomic_DNA"/>
</dbReference>
<dbReference type="InterPro" id="IPR058240">
    <property type="entry name" value="rSAM_sf"/>
</dbReference>
<dbReference type="RefSeq" id="WP_377251175.1">
    <property type="nucleotide sequence ID" value="NZ_JBHLUH010000021.1"/>
</dbReference>
<dbReference type="CDD" id="cd01335">
    <property type="entry name" value="Radical_SAM"/>
    <property type="match status" value="1"/>
</dbReference>
<dbReference type="InterPro" id="IPR007197">
    <property type="entry name" value="rSAM"/>
</dbReference>
<keyword evidence="2" id="KW-0479">Metal-binding</keyword>
<evidence type="ECO:0000256" key="3">
    <source>
        <dbReference type="ARBA" id="ARBA00023004"/>
    </source>
</evidence>
<dbReference type="Proteomes" id="UP001589867">
    <property type="component" value="Unassembled WGS sequence"/>
</dbReference>
<keyword evidence="4" id="KW-0411">Iron-sulfur</keyword>
<sequence>MAGGHALGLPVARSKATWPDESLDVDALRADGWRPTPFRDVVLKVHQRCNLACDYCYVYTMADQSWRDRPSLMERQTWLATADRMAEHARAHALTAMRLVLHGGEPLLAGADRLTALVHDFRTAFDGICRLDVRAQTNAVLLDEAMLSRLHAHGVTIGVSLDGTASDNDRHRRYADGRGSFAAVDRALRLLGTPRHRPAFAGLLCTVDPATDPLACYESLLRYEPPMIDFLLPHANWSEPPARGTAATPHADWLISIFDRWYDAPRQETSVRLFEDVIALALGGAGRSEQIGLSPVAVVVVETDGAIEQADSLKSTYPGACATGLTVFADPLDAALRHPGVVARQIGRAALCDTCLSCPAHAICGGGHYAHRFRAGDGFRNPSVYCADMLRLIRHVTRRVASDLETRMRTRS</sequence>
<evidence type="ECO:0000256" key="4">
    <source>
        <dbReference type="ARBA" id="ARBA00023014"/>
    </source>
</evidence>
<evidence type="ECO:0000256" key="2">
    <source>
        <dbReference type="ARBA" id="ARBA00022723"/>
    </source>
</evidence>